<dbReference type="Pfam" id="PF20151">
    <property type="entry name" value="DUF6533"/>
    <property type="match status" value="1"/>
</dbReference>
<reference evidence="4" key="1">
    <citation type="journal article" date="2017" name="Nat. Ecol. Evol.">
        <title>Genome expansion and lineage-specific genetic innovations in the forest pathogenic fungi Armillaria.</title>
        <authorList>
            <person name="Sipos G."/>
            <person name="Prasanna A.N."/>
            <person name="Walter M.C."/>
            <person name="O'Connor E."/>
            <person name="Balint B."/>
            <person name="Krizsan K."/>
            <person name="Kiss B."/>
            <person name="Hess J."/>
            <person name="Varga T."/>
            <person name="Slot J."/>
            <person name="Riley R."/>
            <person name="Boka B."/>
            <person name="Rigling D."/>
            <person name="Barry K."/>
            <person name="Lee J."/>
            <person name="Mihaltcheva S."/>
            <person name="LaButti K."/>
            <person name="Lipzen A."/>
            <person name="Waldron R."/>
            <person name="Moloney N.M."/>
            <person name="Sperisen C."/>
            <person name="Kredics L."/>
            <person name="Vagvoelgyi C."/>
            <person name="Patrignani A."/>
            <person name="Fitzpatrick D."/>
            <person name="Nagy I."/>
            <person name="Doyle S."/>
            <person name="Anderson J.B."/>
            <person name="Grigoriev I.V."/>
            <person name="Gueldener U."/>
            <person name="Muensterkoetter M."/>
            <person name="Nagy L.G."/>
        </authorList>
    </citation>
    <scope>NUCLEOTIDE SEQUENCE [LARGE SCALE GENOMIC DNA]</scope>
    <source>
        <strain evidence="4">28-4</strain>
    </source>
</reference>
<proteinExistence type="predicted"/>
<keyword evidence="4" id="KW-1185">Reference proteome</keyword>
<sequence length="134" mass="15490">MDAPVTLLDRLAASLPYADTTLVLWEYLVTFDDEADLFWSSKLSWIKCLFFANRYLIIALRIWDIIATIQIVVMESILVLGVWAIASRRGFLLWFFFCLLFLNMGATLGILFAAPTMTVTFFIESPSVWMLFDW</sequence>
<keyword evidence="1" id="KW-0472">Membrane</keyword>
<name>A0A2H3ATE9_9AGAR</name>
<evidence type="ECO:0000256" key="1">
    <source>
        <dbReference type="SAM" id="Phobius"/>
    </source>
</evidence>
<feature type="transmembrane region" description="Helical" evidence="1">
    <location>
        <begin position="91"/>
        <end position="114"/>
    </location>
</feature>
<accession>A0A2H3ATE9</accession>
<evidence type="ECO:0000313" key="4">
    <source>
        <dbReference type="Proteomes" id="UP000218334"/>
    </source>
</evidence>
<dbReference type="InterPro" id="IPR045340">
    <property type="entry name" value="DUF6533"/>
</dbReference>
<feature type="domain" description="DUF6533" evidence="2">
    <location>
        <begin position="20"/>
        <end position="58"/>
    </location>
</feature>
<keyword evidence="1" id="KW-0812">Transmembrane</keyword>
<feature type="transmembrane region" description="Helical" evidence="1">
    <location>
        <begin position="62"/>
        <end position="85"/>
    </location>
</feature>
<protein>
    <recommendedName>
        <fullName evidence="2">DUF6533 domain-containing protein</fullName>
    </recommendedName>
</protein>
<gene>
    <name evidence="3" type="ORF">ARMSODRAFT_1028455</name>
</gene>
<dbReference type="AlphaFoldDB" id="A0A2H3ATE9"/>
<keyword evidence="1" id="KW-1133">Transmembrane helix</keyword>
<dbReference type="EMBL" id="KZ293585">
    <property type="protein sequence ID" value="PBK58192.1"/>
    <property type="molecule type" value="Genomic_DNA"/>
</dbReference>
<organism evidence="3 4">
    <name type="scientific">Armillaria solidipes</name>
    <dbReference type="NCBI Taxonomy" id="1076256"/>
    <lineage>
        <taxon>Eukaryota</taxon>
        <taxon>Fungi</taxon>
        <taxon>Dikarya</taxon>
        <taxon>Basidiomycota</taxon>
        <taxon>Agaricomycotina</taxon>
        <taxon>Agaricomycetes</taxon>
        <taxon>Agaricomycetidae</taxon>
        <taxon>Agaricales</taxon>
        <taxon>Marasmiineae</taxon>
        <taxon>Physalacriaceae</taxon>
        <taxon>Armillaria</taxon>
    </lineage>
</organism>
<evidence type="ECO:0000259" key="2">
    <source>
        <dbReference type="Pfam" id="PF20151"/>
    </source>
</evidence>
<evidence type="ECO:0000313" key="3">
    <source>
        <dbReference type="EMBL" id="PBK58192.1"/>
    </source>
</evidence>
<dbReference type="Proteomes" id="UP000218334">
    <property type="component" value="Unassembled WGS sequence"/>
</dbReference>